<accession>A0ABZ2VBJ8</accession>
<dbReference type="RefSeq" id="WP_341368331.1">
    <property type="nucleotide sequence ID" value="NZ_CP150951.2"/>
</dbReference>
<feature type="chain" id="PRO_5046646035" description="Transferrin-binding protein B C-lobe/N-lobe beta barrel domain-containing protein" evidence="1">
    <location>
        <begin position="20"/>
        <end position="190"/>
    </location>
</feature>
<dbReference type="Proteomes" id="UP001440612">
    <property type="component" value="Chromosome"/>
</dbReference>
<dbReference type="PROSITE" id="PS51257">
    <property type="entry name" value="PROKAR_LIPOPROTEIN"/>
    <property type="match status" value="1"/>
</dbReference>
<evidence type="ECO:0000256" key="1">
    <source>
        <dbReference type="SAM" id="SignalP"/>
    </source>
</evidence>
<evidence type="ECO:0000313" key="3">
    <source>
        <dbReference type="Proteomes" id="UP001440612"/>
    </source>
</evidence>
<feature type="signal peptide" evidence="1">
    <location>
        <begin position="1"/>
        <end position="19"/>
    </location>
</feature>
<keyword evidence="1" id="KW-0732">Signal</keyword>
<name>A0ABZ2VBJ8_9RHOB</name>
<organism evidence="2 3">
    <name type="scientific">Yoonia phaeophyticola</name>
    <dbReference type="NCBI Taxonomy" id="3137369"/>
    <lineage>
        <taxon>Bacteria</taxon>
        <taxon>Pseudomonadati</taxon>
        <taxon>Pseudomonadota</taxon>
        <taxon>Alphaproteobacteria</taxon>
        <taxon>Rhodobacterales</taxon>
        <taxon>Paracoccaceae</taxon>
        <taxon>Yoonia</taxon>
    </lineage>
</organism>
<evidence type="ECO:0000313" key="2">
    <source>
        <dbReference type="EMBL" id="WZC50223.1"/>
    </source>
</evidence>
<keyword evidence="3" id="KW-1185">Reference proteome</keyword>
<reference evidence="3" key="1">
    <citation type="submission" date="2024-04" db="EMBL/GenBank/DDBJ databases">
        <title>Phylogenomic analyses of a clade within the roseobacter group suggest taxonomic reassignments of species of the genera Aestuariivita, Citreicella, Loktanella, Nautella, Pelagibaca, Ruegeria, Thalassobius, Thiobacimonas and Tropicibacter, and the proposal o.</title>
        <authorList>
            <person name="Jeon C.O."/>
        </authorList>
    </citation>
    <scope>NUCLEOTIDE SEQUENCE [LARGE SCALE GENOMIC DNA]</scope>
    <source>
        <strain evidence="3">BS5-3</strain>
    </source>
</reference>
<evidence type="ECO:0008006" key="4">
    <source>
        <dbReference type="Google" id="ProtNLM"/>
    </source>
</evidence>
<gene>
    <name evidence="2" type="ORF">AABB29_06175</name>
</gene>
<protein>
    <recommendedName>
        <fullName evidence="4">Transferrin-binding protein B C-lobe/N-lobe beta barrel domain-containing protein</fullName>
    </recommendedName>
</protein>
<proteinExistence type="predicted"/>
<sequence>MMKPISASLIVMASLSACATPTPPTVTASDVDDAFDEATRISALPQTAIADLPTGSVTYNGQIGANVSGDAQGSILADMTMIVGFSSNDIDGNVSNINLINPDGTPDQLLTGTLQMSGIESNGDLDATASGTVQGVDNSGFVVNSDMNIVLDGAVYDDTGQGDAVYGSAEGAANGDFLLDIDGVFFGTSN</sequence>
<dbReference type="EMBL" id="CP150951">
    <property type="protein sequence ID" value="WZC50223.1"/>
    <property type="molecule type" value="Genomic_DNA"/>
</dbReference>